<evidence type="ECO:0000259" key="2">
    <source>
        <dbReference type="PROSITE" id="PS50405"/>
    </source>
</evidence>
<dbReference type="PANTHER" id="PTHR11571:SF263">
    <property type="entry name" value="GLUTATHIONE S-TRANSFERASE"/>
    <property type="match status" value="1"/>
</dbReference>
<keyword evidence="4" id="KW-1185">Reference proteome</keyword>
<dbReference type="Pfam" id="PF14497">
    <property type="entry name" value="GST_C_3"/>
    <property type="match status" value="1"/>
</dbReference>
<dbReference type="STRING" id="289078.A0A2X0MWH7"/>
<dbReference type="Gene3D" id="3.40.30.10">
    <property type="entry name" value="Glutaredoxin"/>
    <property type="match status" value="1"/>
</dbReference>
<reference evidence="4" key="1">
    <citation type="submission" date="2016-10" db="EMBL/GenBank/DDBJ databases">
        <authorList>
            <person name="Jeantristanb JTB J.-T."/>
            <person name="Ricardo R."/>
        </authorList>
    </citation>
    <scope>NUCLEOTIDE SEQUENCE [LARGE SCALE GENOMIC DNA]</scope>
</reference>
<evidence type="ECO:0000313" key="3">
    <source>
        <dbReference type="EMBL" id="SCZ96605.1"/>
    </source>
</evidence>
<sequence>MSAYTIVYHAGLPGRAEFIRLYLEATATPYHDTATEEGQKAIQPYVQGRFEGCEDNPTPFAPPILVVKSSGSDKVEAVISQTPNIISFLSARVAPIDLDSESPAAASDASAEQENQQPETKRLKHTKASLDDVSHFHQQELLLTILDVVNEAHNTHHPISTSMFYHDQKEAALQTAKEFREARLPRYFKYLETAIEKAGNGYLLKSGVSYVDLAAFQLVDGLQFAFPNWLAKIKPEYPKLFELHERIQTSPRIAQYLASDRRQPYSEYGIFRQYKELDIAEES</sequence>
<protein>
    <submittedName>
        <fullName evidence="3">BZ3500_MvSof-1268-A1-R1_Chr4-4g07471 protein</fullName>
    </submittedName>
</protein>
<dbReference type="SUPFAM" id="SSF52833">
    <property type="entry name" value="Thioredoxin-like"/>
    <property type="match status" value="1"/>
</dbReference>
<dbReference type="InterPro" id="IPR050213">
    <property type="entry name" value="GST_superfamily"/>
</dbReference>
<dbReference type="Gene3D" id="1.20.1050.10">
    <property type="match status" value="1"/>
</dbReference>
<dbReference type="InterPro" id="IPR036282">
    <property type="entry name" value="Glutathione-S-Trfase_C_sf"/>
</dbReference>
<dbReference type="InterPro" id="IPR010987">
    <property type="entry name" value="Glutathione-S-Trfase_C-like"/>
</dbReference>
<dbReference type="PROSITE" id="PS50405">
    <property type="entry name" value="GST_CTER"/>
    <property type="match status" value="1"/>
</dbReference>
<dbReference type="Proteomes" id="UP000249723">
    <property type="component" value="Unassembled WGS sequence"/>
</dbReference>
<dbReference type="GO" id="GO:0006749">
    <property type="term" value="P:glutathione metabolic process"/>
    <property type="evidence" value="ECO:0007669"/>
    <property type="project" value="TreeGrafter"/>
</dbReference>
<feature type="compositionally biased region" description="Low complexity" evidence="1">
    <location>
        <begin position="101"/>
        <end position="112"/>
    </location>
</feature>
<dbReference type="GO" id="GO:0004364">
    <property type="term" value="F:glutathione transferase activity"/>
    <property type="evidence" value="ECO:0007669"/>
    <property type="project" value="TreeGrafter"/>
</dbReference>
<gene>
    <name evidence="3" type="ORF">BZ3500_MVSOF-1268-A1-R1_CHR4-4G07471</name>
</gene>
<dbReference type="InterPro" id="IPR004046">
    <property type="entry name" value="GST_C"/>
</dbReference>
<dbReference type="EMBL" id="FMWP01000089">
    <property type="protein sequence ID" value="SCZ96605.1"/>
    <property type="molecule type" value="Genomic_DNA"/>
</dbReference>
<dbReference type="CDD" id="cd03192">
    <property type="entry name" value="GST_C_Sigma_like"/>
    <property type="match status" value="1"/>
</dbReference>
<dbReference type="PANTHER" id="PTHR11571">
    <property type="entry name" value="GLUTATHIONE S-TRANSFERASE"/>
    <property type="match status" value="1"/>
</dbReference>
<evidence type="ECO:0000256" key="1">
    <source>
        <dbReference type="SAM" id="MobiDB-lite"/>
    </source>
</evidence>
<dbReference type="InterPro" id="IPR036249">
    <property type="entry name" value="Thioredoxin-like_sf"/>
</dbReference>
<accession>A0A2X0MWH7</accession>
<dbReference type="AlphaFoldDB" id="A0A2X0MWH7"/>
<dbReference type="OrthoDB" id="414243at2759"/>
<name>A0A2X0MWH7_9BASI</name>
<dbReference type="SUPFAM" id="SSF47616">
    <property type="entry name" value="GST C-terminal domain-like"/>
    <property type="match status" value="1"/>
</dbReference>
<evidence type="ECO:0000313" key="4">
    <source>
        <dbReference type="Proteomes" id="UP000249723"/>
    </source>
</evidence>
<feature type="region of interest" description="Disordered" evidence="1">
    <location>
        <begin position="100"/>
        <end position="125"/>
    </location>
</feature>
<feature type="domain" description="GST C-terminal" evidence="2">
    <location>
        <begin position="131"/>
        <end position="268"/>
    </location>
</feature>
<organism evidence="3 4">
    <name type="scientific">Microbotryum saponariae</name>
    <dbReference type="NCBI Taxonomy" id="289078"/>
    <lineage>
        <taxon>Eukaryota</taxon>
        <taxon>Fungi</taxon>
        <taxon>Dikarya</taxon>
        <taxon>Basidiomycota</taxon>
        <taxon>Pucciniomycotina</taxon>
        <taxon>Microbotryomycetes</taxon>
        <taxon>Microbotryales</taxon>
        <taxon>Microbotryaceae</taxon>
        <taxon>Microbotryum</taxon>
    </lineage>
</organism>
<proteinExistence type="predicted"/>